<gene>
    <name evidence="2" type="ORF">CAUJ_LOCUS3930</name>
</gene>
<name>A0A8S1GXU0_9PELO</name>
<reference evidence="2" key="1">
    <citation type="submission" date="2020-10" db="EMBL/GenBank/DDBJ databases">
        <authorList>
            <person name="Kikuchi T."/>
        </authorList>
    </citation>
    <scope>NUCLEOTIDE SEQUENCE</scope>
    <source>
        <strain evidence="2">NKZ352</strain>
    </source>
</reference>
<accession>A0A8S1GXU0</accession>
<feature type="region of interest" description="Disordered" evidence="1">
    <location>
        <begin position="21"/>
        <end position="46"/>
    </location>
</feature>
<feature type="region of interest" description="Disordered" evidence="1">
    <location>
        <begin position="100"/>
        <end position="124"/>
    </location>
</feature>
<keyword evidence="3" id="KW-1185">Reference proteome</keyword>
<dbReference type="AlphaFoldDB" id="A0A8S1GXU0"/>
<evidence type="ECO:0000313" key="3">
    <source>
        <dbReference type="Proteomes" id="UP000835052"/>
    </source>
</evidence>
<evidence type="ECO:0000256" key="1">
    <source>
        <dbReference type="SAM" id="MobiDB-lite"/>
    </source>
</evidence>
<feature type="compositionally biased region" description="Basic and acidic residues" evidence="1">
    <location>
        <begin position="100"/>
        <end position="111"/>
    </location>
</feature>
<proteinExistence type="predicted"/>
<protein>
    <submittedName>
        <fullName evidence="2">Uncharacterized protein</fullName>
    </submittedName>
</protein>
<dbReference type="EMBL" id="CAJGYM010000007">
    <property type="protein sequence ID" value="CAD6188011.1"/>
    <property type="molecule type" value="Genomic_DNA"/>
</dbReference>
<sequence length="150" mass="16602">MAFVATGASRRDSAHAIADWSMAERRGSSASGASDNGKVTKRRASDMIWHVRRPKFGGEDEKTKIVVADARFRGHADSSLASDGRVLLHRPEYWLCAPESGKERVSGRSEHSSAAACPDKKPRRHDEALVNYRKPTALKCCRLGQSHRIF</sequence>
<comment type="caution">
    <text evidence="2">The sequence shown here is derived from an EMBL/GenBank/DDBJ whole genome shotgun (WGS) entry which is preliminary data.</text>
</comment>
<evidence type="ECO:0000313" key="2">
    <source>
        <dbReference type="EMBL" id="CAD6188011.1"/>
    </source>
</evidence>
<dbReference type="Proteomes" id="UP000835052">
    <property type="component" value="Unassembled WGS sequence"/>
</dbReference>
<organism evidence="2 3">
    <name type="scientific">Caenorhabditis auriculariae</name>
    <dbReference type="NCBI Taxonomy" id="2777116"/>
    <lineage>
        <taxon>Eukaryota</taxon>
        <taxon>Metazoa</taxon>
        <taxon>Ecdysozoa</taxon>
        <taxon>Nematoda</taxon>
        <taxon>Chromadorea</taxon>
        <taxon>Rhabditida</taxon>
        <taxon>Rhabditina</taxon>
        <taxon>Rhabditomorpha</taxon>
        <taxon>Rhabditoidea</taxon>
        <taxon>Rhabditidae</taxon>
        <taxon>Peloderinae</taxon>
        <taxon>Caenorhabditis</taxon>
    </lineage>
</organism>